<feature type="region of interest" description="Disordered" evidence="1">
    <location>
        <begin position="411"/>
        <end position="433"/>
    </location>
</feature>
<reference evidence="2 3" key="1">
    <citation type="journal article" date="2024" name="Nat. Commun.">
        <title>Phylogenomics reveals the evolutionary origins of lichenization in chlorophyte algae.</title>
        <authorList>
            <person name="Puginier C."/>
            <person name="Libourel C."/>
            <person name="Otte J."/>
            <person name="Skaloud P."/>
            <person name="Haon M."/>
            <person name="Grisel S."/>
            <person name="Petersen M."/>
            <person name="Berrin J.G."/>
            <person name="Delaux P.M."/>
            <person name="Dal Grande F."/>
            <person name="Keller J."/>
        </authorList>
    </citation>
    <scope>NUCLEOTIDE SEQUENCE [LARGE SCALE GENOMIC DNA]</scope>
    <source>
        <strain evidence="2 3">SAG 2043</strain>
    </source>
</reference>
<accession>A0AAW1P9U5</accession>
<organism evidence="2 3">
    <name type="scientific">[Myrmecia] bisecta</name>
    <dbReference type="NCBI Taxonomy" id="41462"/>
    <lineage>
        <taxon>Eukaryota</taxon>
        <taxon>Viridiplantae</taxon>
        <taxon>Chlorophyta</taxon>
        <taxon>core chlorophytes</taxon>
        <taxon>Trebouxiophyceae</taxon>
        <taxon>Trebouxiales</taxon>
        <taxon>Trebouxiaceae</taxon>
        <taxon>Myrmecia</taxon>
    </lineage>
</organism>
<evidence type="ECO:0000313" key="2">
    <source>
        <dbReference type="EMBL" id="KAK9804803.1"/>
    </source>
</evidence>
<name>A0AAW1P9U5_9CHLO</name>
<protein>
    <submittedName>
        <fullName evidence="2">Uncharacterized protein</fullName>
    </submittedName>
</protein>
<feature type="compositionally biased region" description="Polar residues" evidence="1">
    <location>
        <begin position="421"/>
        <end position="433"/>
    </location>
</feature>
<sequence>MQDIKDPVEQWRYVNDATHKWRSGVISYFWLTNQKRAEVGQQMFGGRTFNKADIQANDSAHQKRAKNAQELWPWYWLPEMRFSWEVLAKVHLAMPGPALSPEEALKYFPAAVTRLWNDLVAHNTTVAGDKPWMEQEAFQLLEECYCYGTLTGKPAKGPTAAEWADGACGSAAKGSKGAPWQCRSRLATAPGCTLHPAFDLARIMSNPNVDLAKERSPAQVAARDQEVYVFEWDNPGSWPGGEDMGRTPESWSKSNLYWQFIIEHLDATDPVKQWRLVNDATYKWYVGKMAAMLHSEGPGCLLLDKEVLAGYLLPATEPVVSKHMTAGGLRMTEDTARVSAVSEVSNCCWPAHRDKATLGRCVFRERSYRTRDIEEIDSPAQKRAKNAQDPQIRQHPKIADKILRKAALQQLVQMGPPMRPQQAQTSATPLPNA</sequence>
<proteinExistence type="predicted"/>
<feature type="region of interest" description="Disordered" evidence="1">
    <location>
        <begin position="374"/>
        <end position="396"/>
    </location>
</feature>
<dbReference type="AlphaFoldDB" id="A0AAW1P9U5"/>
<evidence type="ECO:0000313" key="3">
    <source>
        <dbReference type="Proteomes" id="UP001489004"/>
    </source>
</evidence>
<dbReference type="EMBL" id="JALJOR010000017">
    <property type="protein sequence ID" value="KAK9804803.1"/>
    <property type="molecule type" value="Genomic_DNA"/>
</dbReference>
<gene>
    <name evidence="2" type="ORF">WJX72_006543</name>
</gene>
<dbReference type="Proteomes" id="UP001489004">
    <property type="component" value="Unassembled WGS sequence"/>
</dbReference>
<evidence type="ECO:0000256" key="1">
    <source>
        <dbReference type="SAM" id="MobiDB-lite"/>
    </source>
</evidence>
<comment type="caution">
    <text evidence="2">The sequence shown here is derived from an EMBL/GenBank/DDBJ whole genome shotgun (WGS) entry which is preliminary data.</text>
</comment>
<keyword evidence="3" id="KW-1185">Reference proteome</keyword>